<keyword evidence="1" id="KW-0812">Transmembrane</keyword>
<gene>
    <name evidence="2" type="ORF">E2C01_054258</name>
</gene>
<reference evidence="2 3" key="1">
    <citation type="submission" date="2019-05" db="EMBL/GenBank/DDBJ databases">
        <title>Another draft genome of Portunus trituberculatus and its Hox gene families provides insights of decapod evolution.</title>
        <authorList>
            <person name="Jeong J.-H."/>
            <person name="Song I."/>
            <person name="Kim S."/>
            <person name="Choi T."/>
            <person name="Kim D."/>
            <person name="Ryu S."/>
            <person name="Kim W."/>
        </authorList>
    </citation>
    <scope>NUCLEOTIDE SEQUENCE [LARGE SCALE GENOMIC DNA]</scope>
    <source>
        <tissue evidence="2">Muscle</tissue>
    </source>
</reference>
<keyword evidence="1" id="KW-1133">Transmembrane helix</keyword>
<dbReference type="OrthoDB" id="8825892at2759"/>
<keyword evidence="3" id="KW-1185">Reference proteome</keyword>
<accession>A0A5B7GRI2</accession>
<evidence type="ECO:0000313" key="2">
    <source>
        <dbReference type="EMBL" id="MPC60219.1"/>
    </source>
</evidence>
<protein>
    <submittedName>
        <fullName evidence="2">Uncharacterized protein</fullName>
    </submittedName>
</protein>
<name>A0A5B7GRI2_PORTR</name>
<comment type="caution">
    <text evidence="2">The sequence shown here is derived from an EMBL/GenBank/DDBJ whole genome shotgun (WGS) entry which is preliminary data.</text>
</comment>
<keyword evidence="1" id="KW-0472">Membrane</keyword>
<dbReference type="AlphaFoldDB" id="A0A5B7GRI2"/>
<proteinExistence type="predicted"/>
<organism evidence="2 3">
    <name type="scientific">Portunus trituberculatus</name>
    <name type="common">Swimming crab</name>
    <name type="synonym">Neptunus trituberculatus</name>
    <dbReference type="NCBI Taxonomy" id="210409"/>
    <lineage>
        <taxon>Eukaryota</taxon>
        <taxon>Metazoa</taxon>
        <taxon>Ecdysozoa</taxon>
        <taxon>Arthropoda</taxon>
        <taxon>Crustacea</taxon>
        <taxon>Multicrustacea</taxon>
        <taxon>Malacostraca</taxon>
        <taxon>Eumalacostraca</taxon>
        <taxon>Eucarida</taxon>
        <taxon>Decapoda</taxon>
        <taxon>Pleocyemata</taxon>
        <taxon>Brachyura</taxon>
        <taxon>Eubrachyura</taxon>
        <taxon>Portunoidea</taxon>
        <taxon>Portunidae</taxon>
        <taxon>Portuninae</taxon>
        <taxon>Portunus</taxon>
    </lineage>
</organism>
<dbReference type="Proteomes" id="UP000324222">
    <property type="component" value="Unassembled WGS sequence"/>
</dbReference>
<feature type="transmembrane region" description="Helical" evidence="1">
    <location>
        <begin position="20"/>
        <end position="42"/>
    </location>
</feature>
<evidence type="ECO:0000256" key="1">
    <source>
        <dbReference type="SAM" id="Phobius"/>
    </source>
</evidence>
<evidence type="ECO:0000313" key="3">
    <source>
        <dbReference type="Proteomes" id="UP000324222"/>
    </source>
</evidence>
<dbReference type="EMBL" id="VSRR010017301">
    <property type="protein sequence ID" value="MPC60219.1"/>
    <property type="molecule type" value="Genomic_DNA"/>
</dbReference>
<sequence>MILHGPRRGAMGECCSDGVAAAVMVVVVSMVVVVVSAGMVVAPGPQRGQDARPAPESILSRYPGQDEFRSCGSCGPARRIIFTNVILAD</sequence>